<dbReference type="STRING" id="1802407.A3I40_00905"/>
<dbReference type="EMBL" id="MGEP01000011">
    <property type="protein sequence ID" value="OGL87432.1"/>
    <property type="molecule type" value="Genomic_DNA"/>
</dbReference>
<proteinExistence type="predicted"/>
<evidence type="ECO:0000313" key="4">
    <source>
        <dbReference type="Proteomes" id="UP000178723"/>
    </source>
</evidence>
<dbReference type="Pfam" id="PF03703">
    <property type="entry name" value="bPH_2"/>
    <property type="match status" value="1"/>
</dbReference>
<dbReference type="Proteomes" id="UP000178723">
    <property type="component" value="Unassembled WGS sequence"/>
</dbReference>
<keyword evidence="1" id="KW-1133">Transmembrane helix</keyword>
<evidence type="ECO:0000256" key="1">
    <source>
        <dbReference type="SAM" id="Phobius"/>
    </source>
</evidence>
<organism evidence="3 4">
    <name type="scientific">Candidatus Uhrbacteria bacterium RIFCSPLOWO2_02_FULL_48_12</name>
    <dbReference type="NCBI Taxonomy" id="1802407"/>
    <lineage>
        <taxon>Bacteria</taxon>
        <taxon>Candidatus Uhriibacteriota</taxon>
    </lineage>
</organism>
<accession>A0A1F7VA87</accession>
<dbReference type="InterPro" id="IPR005182">
    <property type="entry name" value="YdbS-like_PH"/>
</dbReference>
<feature type="domain" description="YdbS-like PH" evidence="2">
    <location>
        <begin position="93"/>
        <end position="154"/>
    </location>
</feature>
<reference evidence="3 4" key="1">
    <citation type="journal article" date="2016" name="Nat. Commun.">
        <title>Thousands of microbial genomes shed light on interconnected biogeochemical processes in an aquifer system.</title>
        <authorList>
            <person name="Anantharaman K."/>
            <person name="Brown C.T."/>
            <person name="Hug L.A."/>
            <person name="Sharon I."/>
            <person name="Castelle C.J."/>
            <person name="Probst A.J."/>
            <person name="Thomas B.C."/>
            <person name="Singh A."/>
            <person name="Wilkins M.J."/>
            <person name="Karaoz U."/>
            <person name="Brodie E.L."/>
            <person name="Williams K.H."/>
            <person name="Hubbard S.S."/>
            <person name="Banfield J.F."/>
        </authorList>
    </citation>
    <scope>NUCLEOTIDE SEQUENCE [LARGE SCALE GENOMIC DNA]</scope>
</reference>
<gene>
    <name evidence="3" type="ORF">A3I40_00905</name>
</gene>
<evidence type="ECO:0000259" key="2">
    <source>
        <dbReference type="Pfam" id="PF03703"/>
    </source>
</evidence>
<keyword evidence="1" id="KW-0812">Transmembrane</keyword>
<sequence>MNLPDNLILGNGEEIVRLVRVHWLTVAPSLVGIIFIFLAPFFFLWPLMQFGPVGLSAFVIVVFAAIFFGAREYRRWQKSVLILTTARFLWTEQRGFFDKKVSEAYYQNVQDVSYRIKGLWAALAHFGSLTIQVAGVAAPLELHNLSRPDDLQHLILELKERKIASQLGDQAEWWEDRLMSMNENERRTFFKKIQGELGEEQWLNLFRQDSENNKSTK</sequence>
<name>A0A1F7VA87_9BACT</name>
<feature type="transmembrane region" description="Helical" evidence="1">
    <location>
        <begin position="50"/>
        <end position="70"/>
    </location>
</feature>
<protein>
    <recommendedName>
        <fullName evidence="2">YdbS-like PH domain-containing protein</fullName>
    </recommendedName>
</protein>
<dbReference type="AlphaFoldDB" id="A0A1F7VA87"/>
<feature type="transmembrane region" description="Helical" evidence="1">
    <location>
        <begin position="21"/>
        <end position="44"/>
    </location>
</feature>
<keyword evidence="1" id="KW-0472">Membrane</keyword>
<evidence type="ECO:0000313" key="3">
    <source>
        <dbReference type="EMBL" id="OGL87432.1"/>
    </source>
</evidence>
<comment type="caution">
    <text evidence="3">The sequence shown here is derived from an EMBL/GenBank/DDBJ whole genome shotgun (WGS) entry which is preliminary data.</text>
</comment>